<dbReference type="STRING" id="266779.Meso_0246"/>
<name>Q11LS5_CHESB</name>
<dbReference type="EMBL" id="CP000390">
    <property type="protein sequence ID" value="ABG61650.1"/>
    <property type="molecule type" value="Genomic_DNA"/>
</dbReference>
<accession>Q11LS5</accession>
<keyword evidence="1" id="KW-0472">Membrane</keyword>
<gene>
    <name evidence="2" type="ordered locus">Meso_0246</name>
</gene>
<evidence type="ECO:0000256" key="1">
    <source>
        <dbReference type="SAM" id="Phobius"/>
    </source>
</evidence>
<keyword evidence="1" id="KW-0812">Transmembrane</keyword>
<protein>
    <submittedName>
        <fullName evidence="2">Uncharacterized protein</fullName>
    </submittedName>
</protein>
<dbReference type="OrthoDB" id="8117504at2"/>
<dbReference type="eggNOG" id="ENOG502ZNNB">
    <property type="taxonomic scope" value="Bacteria"/>
</dbReference>
<dbReference type="HOGENOM" id="CLU_171828_0_0_5"/>
<proteinExistence type="predicted"/>
<organism evidence="2">
    <name type="scientific">Chelativorans sp. (strain BNC1)</name>
    <dbReference type="NCBI Taxonomy" id="266779"/>
    <lineage>
        <taxon>Bacteria</taxon>
        <taxon>Pseudomonadati</taxon>
        <taxon>Pseudomonadota</taxon>
        <taxon>Alphaproteobacteria</taxon>
        <taxon>Hyphomicrobiales</taxon>
        <taxon>Phyllobacteriaceae</taxon>
        <taxon>Chelativorans</taxon>
    </lineage>
</organism>
<feature type="transmembrane region" description="Helical" evidence="1">
    <location>
        <begin position="6"/>
        <end position="25"/>
    </location>
</feature>
<evidence type="ECO:0000313" key="2">
    <source>
        <dbReference type="EMBL" id="ABG61650.1"/>
    </source>
</evidence>
<sequence>MTGAVSWEALAGLFSFLVALGGIWWRWQAVIRSIETDLSQYKLHVAETYVTKQGQREQTQAMLEAIHSVRTDIKSLNDRIDRLFENPPKRTRSTS</sequence>
<dbReference type="KEGG" id="mes:Meso_0246"/>
<reference evidence="2" key="1">
    <citation type="submission" date="2006-06" db="EMBL/GenBank/DDBJ databases">
        <title>Complete sequence of chromosome of Chelativorans sp. BNC1.</title>
        <authorList>
            <consortium name="US DOE Joint Genome Institute"/>
            <person name="Copeland A."/>
            <person name="Lucas S."/>
            <person name="Lapidus A."/>
            <person name="Barry K."/>
            <person name="Detter J.C."/>
            <person name="Glavina del Rio T."/>
            <person name="Hammon N."/>
            <person name="Israni S."/>
            <person name="Dalin E."/>
            <person name="Tice H."/>
            <person name="Pitluck S."/>
            <person name="Chertkov O."/>
            <person name="Brettin T."/>
            <person name="Bruce D."/>
            <person name="Han C."/>
            <person name="Tapia R."/>
            <person name="Gilna P."/>
            <person name="Schmutz J."/>
            <person name="Larimer F."/>
            <person name="Land M."/>
            <person name="Hauser L."/>
            <person name="Kyrpides N."/>
            <person name="Mikhailova N."/>
            <person name="Richardson P."/>
        </authorList>
    </citation>
    <scope>NUCLEOTIDE SEQUENCE</scope>
    <source>
        <strain evidence="2">BNC1</strain>
    </source>
</reference>
<dbReference type="AlphaFoldDB" id="Q11LS5"/>
<keyword evidence="1" id="KW-1133">Transmembrane helix</keyword>